<dbReference type="InterPro" id="IPR018480">
    <property type="entry name" value="PNAcMuramoyl-5peptid_Trfase_CS"/>
</dbReference>
<evidence type="ECO:0000256" key="2">
    <source>
        <dbReference type="ARBA" id="ARBA00022475"/>
    </source>
</evidence>
<feature type="transmembrane region" description="Helical" evidence="8">
    <location>
        <begin position="112"/>
        <end position="130"/>
    </location>
</feature>
<dbReference type="GO" id="GO:0046872">
    <property type="term" value="F:metal ion binding"/>
    <property type="evidence" value="ECO:0007669"/>
    <property type="project" value="UniProtKB-KW"/>
</dbReference>
<reference evidence="9 10" key="1">
    <citation type="submission" date="2019-11" db="EMBL/GenBank/DDBJ databases">
        <authorList>
            <person name="Li X.-J."/>
            <person name="Feng X.-M."/>
        </authorList>
    </citation>
    <scope>NUCLEOTIDE SEQUENCE [LARGE SCALE GENOMIC DNA]</scope>
    <source>
        <strain evidence="9 10">XMNu-373</strain>
    </source>
</reference>
<evidence type="ECO:0000313" key="9">
    <source>
        <dbReference type="EMBL" id="NDL59710.1"/>
    </source>
</evidence>
<name>A0A7K3M931_9ACTN</name>
<keyword evidence="7" id="KW-0460">Magnesium</keyword>
<protein>
    <submittedName>
        <fullName evidence="9">Undecaprenyl/decaprenyl-phosphate alpha-N-acetylglucosaminyl 1-phosphate transferase</fullName>
    </submittedName>
</protein>
<dbReference type="InterPro" id="IPR000715">
    <property type="entry name" value="Glycosyl_transferase_4"/>
</dbReference>
<dbReference type="GO" id="GO:0005886">
    <property type="term" value="C:plasma membrane"/>
    <property type="evidence" value="ECO:0007669"/>
    <property type="project" value="UniProtKB-SubCell"/>
</dbReference>
<dbReference type="GO" id="GO:0071555">
    <property type="term" value="P:cell wall organization"/>
    <property type="evidence" value="ECO:0007669"/>
    <property type="project" value="TreeGrafter"/>
</dbReference>
<sequence length="371" mass="39386">MREYLLTFFVAASITYLMVALFGRIAHWVGAIPPPRARDVHKGVVPRMGGVAMLLGLLGAMLVASYLPRMRDVFVESTDAQALITAAIVICLVGVADDIWDLSALAKFAGQMLAAGLLVVQGVELLWLPLPNGVFTLDPSQRALLTVLLVVGTANAVNFIDGLDGLAAGVVGIGAAAFFSYTYLLAVEQGDTRMTTPALVAVVLMGMCAGFLPHNVSPAKIFMGDSGAMLIGLLLAAGSITLTGRSASQDVDESSFLLTLLPLILPAAVIALPFLDMLLAIVRRTREGRMFNSPDKKHLHHRLLEVGHSEGRAAAIMWVWAALVSGGVVVIALVGGWTTYALLGVAILVLIAFTTRRPRRLLQRDTALPSD</sequence>
<feature type="transmembrane region" description="Helical" evidence="8">
    <location>
        <begin position="167"/>
        <end position="186"/>
    </location>
</feature>
<dbReference type="RefSeq" id="WP_162452400.1">
    <property type="nucleotide sequence ID" value="NZ_WLZY01000008.1"/>
</dbReference>
<dbReference type="PANTHER" id="PTHR22926:SF3">
    <property type="entry name" value="UNDECAPRENYL-PHOSPHATE ALPHA-N-ACETYLGLUCOSAMINYL 1-PHOSPHATE TRANSFERASE"/>
    <property type="match status" value="1"/>
</dbReference>
<keyword evidence="3 9" id="KW-0808">Transferase</keyword>
<proteinExistence type="predicted"/>
<feature type="transmembrane region" description="Helical" evidence="8">
    <location>
        <begin position="80"/>
        <end position="100"/>
    </location>
</feature>
<feature type="transmembrane region" description="Helical" evidence="8">
    <location>
        <begin position="228"/>
        <end position="248"/>
    </location>
</feature>
<keyword evidence="4 8" id="KW-0812">Transmembrane</keyword>
<evidence type="ECO:0000256" key="3">
    <source>
        <dbReference type="ARBA" id="ARBA00022679"/>
    </source>
</evidence>
<accession>A0A7K3M931</accession>
<dbReference type="GO" id="GO:0009103">
    <property type="term" value="P:lipopolysaccharide biosynthetic process"/>
    <property type="evidence" value="ECO:0007669"/>
    <property type="project" value="TreeGrafter"/>
</dbReference>
<evidence type="ECO:0000256" key="1">
    <source>
        <dbReference type="ARBA" id="ARBA00004651"/>
    </source>
</evidence>
<dbReference type="GO" id="GO:0016780">
    <property type="term" value="F:phosphotransferase activity, for other substituted phosphate groups"/>
    <property type="evidence" value="ECO:0007669"/>
    <property type="project" value="InterPro"/>
</dbReference>
<feature type="transmembrane region" description="Helical" evidence="8">
    <location>
        <begin position="260"/>
        <end position="282"/>
    </location>
</feature>
<comment type="subcellular location">
    <subcellularLocation>
        <location evidence="1">Cell membrane</location>
        <topology evidence="1">Multi-pass membrane protein</topology>
    </subcellularLocation>
</comment>
<dbReference type="AlphaFoldDB" id="A0A7K3M931"/>
<evidence type="ECO:0000256" key="5">
    <source>
        <dbReference type="ARBA" id="ARBA00022989"/>
    </source>
</evidence>
<feature type="transmembrane region" description="Helical" evidence="8">
    <location>
        <begin position="337"/>
        <end position="355"/>
    </location>
</feature>
<keyword evidence="10" id="KW-1185">Reference proteome</keyword>
<evidence type="ECO:0000256" key="6">
    <source>
        <dbReference type="ARBA" id="ARBA00023136"/>
    </source>
</evidence>
<comment type="caution">
    <text evidence="9">The sequence shown here is derived from an EMBL/GenBank/DDBJ whole genome shotgun (WGS) entry which is preliminary data.</text>
</comment>
<keyword evidence="7" id="KW-0479">Metal-binding</keyword>
<dbReference type="CDD" id="cd06853">
    <property type="entry name" value="GT_WecA_like"/>
    <property type="match status" value="1"/>
</dbReference>
<gene>
    <name evidence="9" type="ORF">F7O44_21800</name>
</gene>
<evidence type="ECO:0000256" key="4">
    <source>
        <dbReference type="ARBA" id="ARBA00022692"/>
    </source>
</evidence>
<keyword evidence="2" id="KW-1003">Cell membrane</keyword>
<dbReference type="PROSITE" id="PS01348">
    <property type="entry name" value="MRAY_2"/>
    <property type="match status" value="1"/>
</dbReference>
<evidence type="ECO:0000256" key="8">
    <source>
        <dbReference type="SAM" id="Phobius"/>
    </source>
</evidence>
<keyword evidence="5 8" id="KW-1133">Transmembrane helix</keyword>
<dbReference type="GO" id="GO:0044038">
    <property type="term" value="P:cell wall macromolecule biosynthetic process"/>
    <property type="evidence" value="ECO:0007669"/>
    <property type="project" value="TreeGrafter"/>
</dbReference>
<feature type="transmembrane region" description="Helical" evidence="8">
    <location>
        <begin position="198"/>
        <end position="216"/>
    </location>
</feature>
<feature type="transmembrane region" description="Helical" evidence="8">
    <location>
        <begin position="6"/>
        <end position="27"/>
    </location>
</feature>
<dbReference type="Proteomes" id="UP000460435">
    <property type="component" value="Unassembled WGS sequence"/>
</dbReference>
<feature type="binding site" evidence="7">
    <location>
        <position position="158"/>
    </location>
    <ligand>
        <name>Mg(2+)</name>
        <dbReference type="ChEBI" id="CHEBI:18420"/>
    </ligand>
</feature>
<organism evidence="9 10">
    <name type="scientific">Phytoactinopolyspora mesophila</name>
    <dbReference type="NCBI Taxonomy" id="2650750"/>
    <lineage>
        <taxon>Bacteria</taxon>
        <taxon>Bacillati</taxon>
        <taxon>Actinomycetota</taxon>
        <taxon>Actinomycetes</taxon>
        <taxon>Jiangellales</taxon>
        <taxon>Jiangellaceae</taxon>
        <taxon>Phytoactinopolyspora</taxon>
    </lineage>
</organism>
<dbReference type="PANTHER" id="PTHR22926">
    <property type="entry name" value="PHOSPHO-N-ACETYLMURAMOYL-PENTAPEPTIDE-TRANSFERASE"/>
    <property type="match status" value="1"/>
</dbReference>
<feature type="transmembrane region" description="Helical" evidence="8">
    <location>
        <begin position="48"/>
        <end position="68"/>
    </location>
</feature>
<comment type="cofactor">
    <cofactor evidence="7">
        <name>Mg(2+)</name>
        <dbReference type="ChEBI" id="CHEBI:18420"/>
    </cofactor>
</comment>
<evidence type="ECO:0000313" key="10">
    <source>
        <dbReference type="Proteomes" id="UP000460435"/>
    </source>
</evidence>
<keyword evidence="6 8" id="KW-0472">Membrane</keyword>
<evidence type="ECO:0000256" key="7">
    <source>
        <dbReference type="PIRSR" id="PIRSR600715-1"/>
    </source>
</evidence>
<feature type="binding site" evidence="7">
    <location>
        <position position="225"/>
    </location>
    <ligand>
        <name>Mg(2+)</name>
        <dbReference type="ChEBI" id="CHEBI:18420"/>
    </ligand>
</feature>
<feature type="transmembrane region" description="Helical" evidence="8">
    <location>
        <begin position="142"/>
        <end position="160"/>
    </location>
</feature>
<dbReference type="Pfam" id="PF00953">
    <property type="entry name" value="Glycos_transf_4"/>
    <property type="match status" value="1"/>
</dbReference>
<dbReference type="EMBL" id="WLZY01000008">
    <property type="protein sequence ID" value="NDL59710.1"/>
    <property type="molecule type" value="Genomic_DNA"/>
</dbReference>